<feature type="signal peptide" evidence="8">
    <location>
        <begin position="1"/>
        <end position="21"/>
    </location>
</feature>
<keyword evidence="6" id="KW-0175">Coiled coil</keyword>
<dbReference type="OrthoDB" id="9790951at2"/>
<dbReference type="GO" id="GO:0016020">
    <property type="term" value="C:membrane"/>
    <property type="evidence" value="ECO:0007669"/>
    <property type="project" value="UniProtKB-SubCell"/>
</dbReference>
<keyword evidence="4 7" id="KW-1133">Transmembrane helix</keyword>
<dbReference type="NCBIfam" id="TIGR04211">
    <property type="entry name" value="SH3_and_anchor"/>
    <property type="match status" value="1"/>
</dbReference>
<dbReference type="AlphaFoldDB" id="A0A2A2F9V0"/>
<dbReference type="PROSITE" id="PS51781">
    <property type="entry name" value="SH3B"/>
    <property type="match status" value="1"/>
</dbReference>
<keyword evidence="3 8" id="KW-0732">Signal</keyword>
<keyword evidence="5 7" id="KW-0472">Membrane</keyword>
<evidence type="ECO:0000256" key="4">
    <source>
        <dbReference type="ARBA" id="ARBA00022989"/>
    </source>
</evidence>
<evidence type="ECO:0000256" key="5">
    <source>
        <dbReference type="ARBA" id="ARBA00023136"/>
    </source>
</evidence>
<keyword evidence="11" id="KW-1185">Reference proteome</keyword>
<accession>A0A2A2F9V0</accession>
<dbReference type="SMART" id="SM00287">
    <property type="entry name" value="SH3b"/>
    <property type="match status" value="1"/>
</dbReference>
<feature type="chain" id="PRO_5012426161" evidence="8">
    <location>
        <begin position="22"/>
        <end position="223"/>
    </location>
</feature>
<dbReference type="Pfam" id="PF08239">
    <property type="entry name" value="SH3_3"/>
    <property type="match status" value="1"/>
</dbReference>
<evidence type="ECO:0000313" key="10">
    <source>
        <dbReference type="EMBL" id="PAU81457.1"/>
    </source>
</evidence>
<evidence type="ECO:0000256" key="8">
    <source>
        <dbReference type="SAM" id="SignalP"/>
    </source>
</evidence>
<sequence>MNRALRCIVPLLLVLASAAQAQTQYVDDVIYVPVRSGPGNEYRIIESALRSGTPVEVLEQDEETGYSRVRFGDGEEGFIASRFLSSERIAEERLEDVKQQLASTEEELSGARSQLEETRSELEQVRQEKQSLESELSKTSEELERIRSISEDAINLEERNRELREERQELRKEVELLTNENQRLEDSRESSYLLTGGGLVIAGIFIAIVFPLLKPSRKSDNWA</sequence>
<evidence type="ECO:0000313" key="11">
    <source>
        <dbReference type="Proteomes" id="UP000218896"/>
    </source>
</evidence>
<feature type="domain" description="SH3b" evidence="9">
    <location>
        <begin position="21"/>
        <end position="88"/>
    </location>
</feature>
<gene>
    <name evidence="10" type="ORF">CK501_07135</name>
</gene>
<name>A0A2A2F9V0_9GAMM</name>
<dbReference type="InterPro" id="IPR016476">
    <property type="entry name" value="SH3_dom_pro"/>
</dbReference>
<reference evidence="10 11" key="1">
    <citation type="submission" date="2017-08" db="EMBL/GenBank/DDBJ databases">
        <title>Halovibrio sewagensis sp. nov., isolated from wastewater of high salinity.</title>
        <authorList>
            <person name="Dong X."/>
            <person name="Zhang G."/>
        </authorList>
    </citation>
    <scope>NUCLEOTIDE SEQUENCE [LARGE SCALE GENOMIC DNA]</scope>
    <source>
        <strain evidence="10 11">YL5-2</strain>
    </source>
</reference>
<dbReference type="InterPro" id="IPR003646">
    <property type="entry name" value="SH3-like_bac-type"/>
</dbReference>
<evidence type="ECO:0000256" key="3">
    <source>
        <dbReference type="ARBA" id="ARBA00022729"/>
    </source>
</evidence>
<protein>
    <submittedName>
        <fullName evidence="10">Peptide-binding protein</fullName>
    </submittedName>
</protein>
<evidence type="ECO:0000256" key="2">
    <source>
        <dbReference type="ARBA" id="ARBA00022692"/>
    </source>
</evidence>
<organism evidence="10 11">
    <name type="scientific">Halovibrio salipaludis</name>
    <dbReference type="NCBI Taxonomy" id="2032626"/>
    <lineage>
        <taxon>Bacteria</taxon>
        <taxon>Pseudomonadati</taxon>
        <taxon>Pseudomonadota</taxon>
        <taxon>Gammaproteobacteria</taxon>
        <taxon>Oceanospirillales</taxon>
        <taxon>Halomonadaceae</taxon>
        <taxon>Halovibrio</taxon>
    </lineage>
</organism>
<proteinExistence type="predicted"/>
<feature type="coiled-coil region" evidence="6">
    <location>
        <begin position="87"/>
        <end position="187"/>
    </location>
</feature>
<evidence type="ECO:0000259" key="9">
    <source>
        <dbReference type="PROSITE" id="PS51781"/>
    </source>
</evidence>
<evidence type="ECO:0000256" key="6">
    <source>
        <dbReference type="SAM" id="Coils"/>
    </source>
</evidence>
<evidence type="ECO:0000256" key="7">
    <source>
        <dbReference type="SAM" id="Phobius"/>
    </source>
</evidence>
<keyword evidence="2 7" id="KW-0812">Transmembrane</keyword>
<dbReference type="EMBL" id="NSKD01000002">
    <property type="protein sequence ID" value="PAU81457.1"/>
    <property type="molecule type" value="Genomic_DNA"/>
</dbReference>
<dbReference type="PIRSF" id="PIRSF006158">
    <property type="entry name" value="UCP006158_SH3"/>
    <property type="match status" value="1"/>
</dbReference>
<dbReference type="Gene3D" id="2.30.30.40">
    <property type="entry name" value="SH3 Domains"/>
    <property type="match status" value="1"/>
</dbReference>
<comment type="subcellular location">
    <subcellularLocation>
        <location evidence="1">Membrane</location>
        <topology evidence="1">Single-pass membrane protein</topology>
    </subcellularLocation>
</comment>
<feature type="transmembrane region" description="Helical" evidence="7">
    <location>
        <begin position="192"/>
        <end position="213"/>
    </location>
</feature>
<evidence type="ECO:0000256" key="1">
    <source>
        <dbReference type="ARBA" id="ARBA00004167"/>
    </source>
</evidence>
<dbReference type="Proteomes" id="UP000218896">
    <property type="component" value="Unassembled WGS sequence"/>
</dbReference>
<comment type="caution">
    <text evidence="10">The sequence shown here is derived from an EMBL/GenBank/DDBJ whole genome shotgun (WGS) entry which is preliminary data.</text>
</comment>